<evidence type="ECO:0000256" key="1">
    <source>
        <dbReference type="SAM" id="MobiDB-lite"/>
    </source>
</evidence>
<protein>
    <submittedName>
        <fullName evidence="2">Uncharacterized protein</fullName>
    </submittedName>
</protein>
<feature type="region of interest" description="Disordered" evidence="1">
    <location>
        <begin position="1"/>
        <end position="22"/>
    </location>
</feature>
<keyword evidence="3" id="KW-1185">Reference proteome</keyword>
<name>A0AAN8JR61_PATCE</name>
<organism evidence="2 3">
    <name type="scientific">Patella caerulea</name>
    <name type="common">Rayed Mediterranean limpet</name>
    <dbReference type="NCBI Taxonomy" id="87958"/>
    <lineage>
        <taxon>Eukaryota</taxon>
        <taxon>Metazoa</taxon>
        <taxon>Spiralia</taxon>
        <taxon>Lophotrochozoa</taxon>
        <taxon>Mollusca</taxon>
        <taxon>Gastropoda</taxon>
        <taxon>Patellogastropoda</taxon>
        <taxon>Patelloidea</taxon>
        <taxon>Patellidae</taxon>
        <taxon>Patella</taxon>
    </lineage>
</organism>
<dbReference type="AlphaFoldDB" id="A0AAN8JR61"/>
<dbReference type="Gene3D" id="2.60.120.650">
    <property type="entry name" value="Cupin"/>
    <property type="match status" value="1"/>
</dbReference>
<comment type="caution">
    <text evidence="2">The sequence shown here is derived from an EMBL/GenBank/DDBJ whole genome shotgun (WGS) entry which is preliminary data.</text>
</comment>
<evidence type="ECO:0000313" key="3">
    <source>
        <dbReference type="Proteomes" id="UP001347796"/>
    </source>
</evidence>
<dbReference type="EMBL" id="JAZGQO010000007">
    <property type="protein sequence ID" value="KAK6181567.1"/>
    <property type="molecule type" value="Genomic_DNA"/>
</dbReference>
<accession>A0AAN8JR61</accession>
<dbReference type="PANTHER" id="PTHR35259">
    <property type="entry name" value="BOMBESIN RECEPTOR-ACTIVATED PROTEIN C6ORF89"/>
    <property type="match status" value="1"/>
</dbReference>
<gene>
    <name evidence="2" type="ORF">SNE40_009395</name>
</gene>
<sequence length="357" mass="41220">MASKKGGCSLNPSTKHKKEDTEDMELLSLQQKLDLIDDELHKLHMFCINSGYNPSQIEQFAEPLSKKVKEANRKKWLKLSMKSCLFLCASWFLFSTDPGNKLICTIGRRAAIQIMPIYDWSQLYYVDCLLENPLHESQMNPVLKDCYACENQNEISRVKNIKEEDLIQKYIKLDKPVIVEDGLSQNDHQEFTVEFLAKIFENSMYDSCDFNCNVKVSGHRSFLKQVAAHEHPQYFAFWKNCFEDSARELRYYFKKPYFLSSVVEVSETSWIYISKNYTAKKPKPILVDGPMVILMQMVGTVDVVLFPDKVCEDVCPELRETLHGGEILLVNDFLWIIDYYPNGESESIGIGLTGSFD</sequence>
<dbReference type="Proteomes" id="UP001347796">
    <property type="component" value="Unassembled WGS sequence"/>
</dbReference>
<reference evidence="2 3" key="1">
    <citation type="submission" date="2024-01" db="EMBL/GenBank/DDBJ databases">
        <title>The genome of the rayed Mediterranean limpet Patella caerulea (Linnaeus, 1758).</title>
        <authorList>
            <person name="Anh-Thu Weber A."/>
            <person name="Halstead-Nussloch G."/>
        </authorList>
    </citation>
    <scope>NUCLEOTIDE SEQUENCE [LARGE SCALE GENOMIC DNA]</scope>
    <source>
        <strain evidence="2">AATW-2023a</strain>
        <tissue evidence="2">Whole specimen</tissue>
    </source>
</reference>
<evidence type="ECO:0000313" key="2">
    <source>
        <dbReference type="EMBL" id="KAK6181567.1"/>
    </source>
</evidence>
<dbReference type="InterPro" id="IPR038757">
    <property type="entry name" value="BRAP"/>
</dbReference>
<proteinExistence type="predicted"/>